<proteinExistence type="predicted"/>
<sequence>MKLDLRVGSFSWLFILRLCLATGYMMSFQASTGQMFAEGGSTRSSIITSRGASLSKLSEARELRSSYSPGTTLLRHVDPSDVKKQAGELRKVFENTCNGKTEEDTSKWREALAELESILATGIARALYEMLCSNFTHAAFVESLKGGYTRNYLDNYEYIYKNSFCLKTFSHKELKVGNLGVAQERLKNKKVLIVLDDVDRLVQLKAMADKTEWFGQGSRMIITTQDQKLLKSTWDRSCLQEALQIFCTYAFGPEDGFEELALEVTNLSGKLPLGLRVMGWYFRGMSKHEWINALPRLRSRLHDDIKSILRFSYNALCNEDKDLFLYIACFFNLKSIQTLEDHLGRTFLDLSHGLHILAERSLISREYGFIKMHNLLVQLGRDIVRSQSIYEPRKRQFLVDARDICEVLTNETESGSLVGMDLDLSEINGEFYISDITFKRMCNLQFLRFYSRFDDNSDRKLHSLQNLKYLSLKLKLLHWDYFPATSLPSRFSTEFIVELNMRNSKLNKPWEEVQLGCMLSEYILVNVFTTKPHPLQNLKWVDLSHSSEMKELPDLSTATNLLSLDLSYCTSLVELPFSVGDATNLLILNIEYCNNLVEMPSSVENIPNVKIFFAGCSSLVKLPSCVWNITSLNTFNLQSFSSLVQSPLMWNAKNFQGLDLSGCSSLKILPPIVIDTKSKSGGSSDSIGNATYLDTSDLSGCSSLKVLPYSIENCCKFPRFNLKGWSKTTALPTKLNFRSGGALDLPQRTKSKTFVRSPLPKTTGKVNIHFFRPPLSTVLITSVLYSAFVVKSTDTKMHFSFHKILTVQKFVASGSLFLDLSDFLMLQVNIIRRGRRYIRLFNSLVLNSVRQSYWKESLKVVISDFKVKAVGEAIPLDDASVDAVVATLALCSVSRGGPTPKCIQGLLHWCPCSHTPLAEQLASRDHALHQQVYVHVEENIFLKQLARRISFFPSILLMLHDPRPFSLVSSLKYPPREVVRASRDPVRADNLKSHSPSGCSCGRKHFLEAASPTKPWLPIYSPNASRSKVIHLECSNLTRLRVKNMFLLGQRFNGLSSNAKSGCFGNISASEARLIAGYKRKLVLEIGVGTGPNLKYYASNEIVCVFGMDPNQKMEKYACEAAREAGLKPENFRFMQGVGEAIPLDDNSVDAVISTLVLCSVPDVKQTLQGNSHKPQKRSSDNIFNQVLFSEIKRVLKPGGIFLFIEHVAAEDGTFFRHVQNVLDPLQQVVADGCHLTRNTGLYIAGAGFSGGAEINTPAMYSFPWIIRPHVYGVAYK</sequence>
<dbReference type="Proteomes" id="UP000824890">
    <property type="component" value="Unassembled WGS sequence"/>
</dbReference>
<evidence type="ECO:0000259" key="5">
    <source>
        <dbReference type="Pfam" id="PF08241"/>
    </source>
</evidence>
<dbReference type="InterPro" id="IPR058192">
    <property type="entry name" value="WHD_ROQ1-like"/>
</dbReference>
<feature type="domain" description="TIR" evidence="4">
    <location>
        <begin position="76"/>
        <end position="115"/>
    </location>
</feature>
<evidence type="ECO:0000313" key="8">
    <source>
        <dbReference type="Proteomes" id="UP000824890"/>
    </source>
</evidence>
<feature type="domain" description="Methyltransferase type 11" evidence="5">
    <location>
        <begin position="1084"/>
        <end position="1169"/>
    </location>
</feature>
<dbReference type="CDD" id="cd02440">
    <property type="entry name" value="AdoMet_MTases"/>
    <property type="match status" value="1"/>
</dbReference>
<keyword evidence="8" id="KW-1185">Reference proteome</keyword>
<dbReference type="SUPFAM" id="SSF52540">
    <property type="entry name" value="P-loop containing nucleoside triphosphate hydrolases"/>
    <property type="match status" value="1"/>
</dbReference>
<dbReference type="Gene3D" id="3.80.10.10">
    <property type="entry name" value="Ribonuclease Inhibitor"/>
    <property type="match status" value="1"/>
</dbReference>
<dbReference type="PANTHER" id="PTHR11017:SF411">
    <property type="entry name" value="ADP-RIBOSYL CYCLASE_CYCLIC ADP-RIBOSE HYDROLASE-RELATED"/>
    <property type="match status" value="1"/>
</dbReference>
<reference evidence="7 8" key="1">
    <citation type="submission" date="2021-05" db="EMBL/GenBank/DDBJ databases">
        <title>Genome Assembly of Synthetic Allotetraploid Brassica napus Reveals Homoeologous Exchanges between Subgenomes.</title>
        <authorList>
            <person name="Davis J.T."/>
        </authorList>
    </citation>
    <scope>NUCLEOTIDE SEQUENCE [LARGE SCALE GENOMIC DNA]</scope>
    <source>
        <strain evidence="8">cv. Da-Ae</strain>
        <tissue evidence="7">Seedling</tissue>
    </source>
</reference>
<name>A0ABQ7Z4C6_BRANA</name>
<feature type="chain" id="PRO_5045868034" description="Methyltransferase type 11 domain-containing protein" evidence="3">
    <location>
        <begin position="22"/>
        <end position="1277"/>
    </location>
</feature>
<dbReference type="Gene3D" id="1.10.8.430">
    <property type="entry name" value="Helical domain of apoptotic protease-activating factors"/>
    <property type="match status" value="1"/>
</dbReference>
<dbReference type="InterPro" id="IPR042197">
    <property type="entry name" value="Apaf_helical"/>
</dbReference>
<dbReference type="Gene3D" id="3.40.50.150">
    <property type="entry name" value="Vaccinia Virus protein VP39"/>
    <property type="match status" value="1"/>
</dbReference>
<dbReference type="SUPFAM" id="SSF46785">
    <property type="entry name" value="Winged helix' DNA-binding domain"/>
    <property type="match status" value="1"/>
</dbReference>
<dbReference type="InterPro" id="IPR032675">
    <property type="entry name" value="LRR_dom_sf"/>
</dbReference>
<feature type="domain" description="Disease resistance protein Roq1-like winged-helix" evidence="6">
    <location>
        <begin position="319"/>
        <end position="388"/>
    </location>
</feature>
<keyword evidence="2" id="KW-0611">Plant defense</keyword>
<organism evidence="7 8">
    <name type="scientific">Brassica napus</name>
    <name type="common">Rape</name>
    <dbReference type="NCBI Taxonomy" id="3708"/>
    <lineage>
        <taxon>Eukaryota</taxon>
        <taxon>Viridiplantae</taxon>
        <taxon>Streptophyta</taxon>
        <taxon>Embryophyta</taxon>
        <taxon>Tracheophyta</taxon>
        <taxon>Spermatophyta</taxon>
        <taxon>Magnoliopsida</taxon>
        <taxon>eudicotyledons</taxon>
        <taxon>Gunneridae</taxon>
        <taxon>Pentapetalae</taxon>
        <taxon>rosids</taxon>
        <taxon>malvids</taxon>
        <taxon>Brassicales</taxon>
        <taxon>Brassicaceae</taxon>
        <taxon>Brassiceae</taxon>
        <taxon>Brassica</taxon>
    </lineage>
</organism>
<dbReference type="InterPro" id="IPR000157">
    <property type="entry name" value="TIR_dom"/>
</dbReference>
<dbReference type="Gene3D" id="3.40.50.300">
    <property type="entry name" value="P-loop containing nucleotide triphosphate hydrolases"/>
    <property type="match status" value="1"/>
</dbReference>
<protein>
    <recommendedName>
        <fullName evidence="9">Methyltransferase type 11 domain-containing protein</fullName>
    </recommendedName>
</protein>
<dbReference type="EMBL" id="JAGKQM010000016">
    <property type="protein sequence ID" value="KAH0875001.1"/>
    <property type="molecule type" value="Genomic_DNA"/>
</dbReference>
<dbReference type="InterPro" id="IPR044974">
    <property type="entry name" value="Disease_R_plants"/>
</dbReference>
<evidence type="ECO:0000256" key="1">
    <source>
        <dbReference type="ARBA" id="ARBA00022737"/>
    </source>
</evidence>
<comment type="caution">
    <text evidence="7">The sequence shown here is derived from an EMBL/GenBank/DDBJ whole genome shotgun (WGS) entry which is preliminary data.</text>
</comment>
<dbReference type="InterPro" id="IPR027417">
    <property type="entry name" value="P-loop_NTPase"/>
</dbReference>
<feature type="signal peptide" evidence="3">
    <location>
        <begin position="1"/>
        <end position="21"/>
    </location>
</feature>
<dbReference type="Pfam" id="PF01582">
    <property type="entry name" value="TIR"/>
    <property type="match status" value="1"/>
</dbReference>
<dbReference type="PRINTS" id="PR00364">
    <property type="entry name" value="DISEASERSIST"/>
</dbReference>
<keyword evidence="1" id="KW-0677">Repeat</keyword>
<gene>
    <name evidence="7" type="ORF">HID58_072363</name>
</gene>
<dbReference type="PANTHER" id="PTHR11017">
    <property type="entry name" value="LEUCINE-RICH REPEAT-CONTAINING PROTEIN"/>
    <property type="match status" value="1"/>
</dbReference>
<evidence type="ECO:0000259" key="4">
    <source>
        <dbReference type="Pfam" id="PF01582"/>
    </source>
</evidence>
<keyword evidence="3" id="KW-0732">Signal</keyword>
<dbReference type="Pfam" id="PF23282">
    <property type="entry name" value="WHD_ROQ1"/>
    <property type="match status" value="1"/>
</dbReference>
<evidence type="ECO:0008006" key="9">
    <source>
        <dbReference type="Google" id="ProtNLM"/>
    </source>
</evidence>
<evidence type="ECO:0000313" key="7">
    <source>
        <dbReference type="EMBL" id="KAH0875001.1"/>
    </source>
</evidence>
<dbReference type="InterPro" id="IPR013216">
    <property type="entry name" value="Methyltransf_11"/>
</dbReference>
<dbReference type="SUPFAM" id="SSF53335">
    <property type="entry name" value="S-adenosyl-L-methionine-dependent methyltransferases"/>
    <property type="match status" value="1"/>
</dbReference>
<dbReference type="Pfam" id="PF08241">
    <property type="entry name" value="Methyltransf_11"/>
    <property type="match status" value="1"/>
</dbReference>
<dbReference type="SUPFAM" id="SSF52058">
    <property type="entry name" value="L domain-like"/>
    <property type="match status" value="1"/>
</dbReference>
<dbReference type="InterPro" id="IPR036390">
    <property type="entry name" value="WH_DNA-bd_sf"/>
</dbReference>
<evidence type="ECO:0000259" key="6">
    <source>
        <dbReference type="Pfam" id="PF23282"/>
    </source>
</evidence>
<evidence type="ECO:0000256" key="3">
    <source>
        <dbReference type="SAM" id="SignalP"/>
    </source>
</evidence>
<dbReference type="InterPro" id="IPR029063">
    <property type="entry name" value="SAM-dependent_MTases_sf"/>
</dbReference>
<evidence type="ECO:0000256" key="2">
    <source>
        <dbReference type="ARBA" id="ARBA00022821"/>
    </source>
</evidence>
<accession>A0ABQ7Z4C6</accession>